<dbReference type="EMBL" id="MU630100">
    <property type="protein sequence ID" value="KAJ1254393.1"/>
    <property type="molecule type" value="Genomic_DNA"/>
</dbReference>
<evidence type="ECO:0000256" key="1">
    <source>
        <dbReference type="ARBA" id="ARBA00008894"/>
    </source>
</evidence>
<protein>
    <recommendedName>
        <fullName evidence="14">Rx N-terminal domain-containing protein</fullName>
    </recommendedName>
</protein>
<evidence type="ECO:0000259" key="8">
    <source>
        <dbReference type="Pfam" id="PF18052"/>
    </source>
</evidence>
<evidence type="ECO:0000313" key="12">
    <source>
        <dbReference type="EMBL" id="KAJ1254394.1"/>
    </source>
</evidence>
<feature type="domain" description="Disease resistance R13L4/SHOC-2-like LRR" evidence="10">
    <location>
        <begin position="891"/>
        <end position="1239"/>
    </location>
</feature>
<keyword evidence="6" id="KW-0175">Coiled coil</keyword>
<evidence type="ECO:0008006" key="14">
    <source>
        <dbReference type="Google" id="ProtNLM"/>
    </source>
</evidence>
<accession>A0A9W8CCQ9</accession>
<dbReference type="Pfam" id="PF23559">
    <property type="entry name" value="WHD_DRP"/>
    <property type="match status" value="1"/>
</dbReference>
<dbReference type="InterPro" id="IPR055414">
    <property type="entry name" value="LRR_R13L4/SHOC2-like"/>
</dbReference>
<evidence type="ECO:0000256" key="2">
    <source>
        <dbReference type="ARBA" id="ARBA00022614"/>
    </source>
</evidence>
<dbReference type="InterPro" id="IPR058922">
    <property type="entry name" value="WHD_DRP"/>
</dbReference>
<keyword evidence="5" id="KW-0611">Plant defense</keyword>
<dbReference type="SUPFAM" id="SSF52047">
    <property type="entry name" value="RNI-like"/>
    <property type="match status" value="1"/>
</dbReference>
<evidence type="ECO:0000256" key="7">
    <source>
        <dbReference type="SAM" id="MobiDB-lite"/>
    </source>
</evidence>
<dbReference type="Gene3D" id="1.10.10.10">
    <property type="entry name" value="Winged helix-like DNA-binding domain superfamily/Winged helix DNA-binding domain"/>
    <property type="match status" value="1"/>
</dbReference>
<proteinExistence type="inferred from homology"/>
<dbReference type="InterPro" id="IPR041118">
    <property type="entry name" value="Rx_N"/>
</dbReference>
<feature type="compositionally biased region" description="Low complexity" evidence="7">
    <location>
        <begin position="1246"/>
        <end position="1306"/>
    </location>
</feature>
<feature type="domain" description="Disease resistance N-terminal" evidence="8">
    <location>
        <begin position="8"/>
        <end position="86"/>
    </location>
</feature>
<keyword evidence="13" id="KW-1185">Reference proteome</keyword>
<dbReference type="GO" id="GO:0042742">
    <property type="term" value="P:defense response to bacterium"/>
    <property type="evidence" value="ECO:0007669"/>
    <property type="project" value="UniProtKB-ARBA"/>
</dbReference>
<evidence type="ECO:0000313" key="11">
    <source>
        <dbReference type="EMBL" id="KAJ1254393.1"/>
    </source>
</evidence>
<dbReference type="CDD" id="cd14798">
    <property type="entry name" value="RX-CC_like"/>
    <property type="match status" value="1"/>
</dbReference>
<dbReference type="Proteomes" id="UP001164776">
    <property type="component" value="Unassembled WGS sequence"/>
</dbReference>
<dbReference type="GO" id="GO:0002758">
    <property type="term" value="P:innate immune response-activating signaling pathway"/>
    <property type="evidence" value="ECO:0007669"/>
    <property type="project" value="UniProtKB-ARBA"/>
</dbReference>
<reference evidence="12 13" key="1">
    <citation type="submission" date="2022-10" db="EMBL/GenBank/DDBJ databases">
        <title>WGS assembly of Paspalum vaginatum 540-79.</title>
        <authorList>
            <person name="Sun G."/>
            <person name="Wase N."/>
            <person name="Shu S."/>
            <person name="Jenkins J."/>
            <person name="Zhou B."/>
            <person name="Torres-Rodriguez J."/>
            <person name="Chen C."/>
            <person name="Sandor L."/>
            <person name="Plott C."/>
            <person name="Yoshinga Y."/>
            <person name="Daum C."/>
            <person name="Qi P."/>
            <person name="Barry K."/>
            <person name="Lipzen A."/>
            <person name="Berry L."/>
            <person name="Pedersen C."/>
            <person name="Gottilla T."/>
            <person name="Foltz A."/>
            <person name="Yu H."/>
            <person name="O'Malley R."/>
            <person name="Zhang C."/>
            <person name="Devos K."/>
            <person name="Sigmon B."/>
            <person name="Yu B."/>
            <person name="Obata T."/>
            <person name="Schmutz J."/>
            <person name="Schnable J."/>
        </authorList>
    </citation>
    <scope>NUCLEOTIDE SEQUENCE [LARGE SCALE GENOMIC DNA]</scope>
    <source>
        <strain evidence="13">cv. 540-79</strain>
    </source>
</reference>
<dbReference type="OrthoDB" id="688479at2759"/>
<evidence type="ECO:0000259" key="10">
    <source>
        <dbReference type="Pfam" id="PF23598"/>
    </source>
</evidence>
<evidence type="ECO:0000313" key="13">
    <source>
        <dbReference type="Proteomes" id="UP001164776"/>
    </source>
</evidence>
<feature type="region of interest" description="Disordered" evidence="7">
    <location>
        <begin position="1237"/>
        <end position="1306"/>
    </location>
</feature>
<name>A0A9W8CCQ9_9POAL</name>
<evidence type="ECO:0000256" key="5">
    <source>
        <dbReference type="ARBA" id="ARBA00022821"/>
    </source>
</evidence>
<dbReference type="SUPFAM" id="SSF52058">
    <property type="entry name" value="L domain-like"/>
    <property type="match status" value="1"/>
</dbReference>
<feature type="domain" description="Disease resistance protein winged helix" evidence="9">
    <location>
        <begin position="783"/>
        <end position="856"/>
    </location>
</feature>
<evidence type="ECO:0000256" key="4">
    <source>
        <dbReference type="ARBA" id="ARBA00022741"/>
    </source>
</evidence>
<dbReference type="InterPro" id="IPR044974">
    <property type="entry name" value="Disease_R_plants"/>
</dbReference>
<evidence type="ECO:0000256" key="6">
    <source>
        <dbReference type="ARBA" id="ARBA00023054"/>
    </source>
</evidence>
<dbReference type="Gene3D" id="3.80.10.10">
    <property type="entry name" value="Ribonuclease Inhibitor"/>
    <property type="match status" value="1"/>
</dbReference>
<gene>
    <name evidence="11" type="ORF">BS78_K072000</name>
    <name evidence="12" type="ORF">BS78_K072100</name>
</gene>
<dbReference type="GO" id="GO:0009626">
    <property type="term" value="P:plant-type hypersensitive response"/>
    <property type="evidence" value="ECO:0007669"/>
    <property type="project" value="UniProtKB-ARBA"/>
</dbReference>
<feature type="region of interest" description="Disordered" evidence="7">
    <location>
        <begin position="524"/>
        <end position="565"/>
    </location>
</feature>
<dbReference type="Pfam" id="PF18052">
    <property type="entry name" value="Rx_N"/>
    <property type="match status" value="1"/>
</dbReference>
<dbReference type="PANTHER" id="PTHR23155:SF1062">
    <property type="entry name" value="OS11G0579400 PROTEIN"/>
    <property type="match status" value="1"/>
</dbReference>
<keyword evidence="3" id="KW-0677">Repeat</keyword>
<keyword evidence="2" id="KW-0433">Leucine-rich repeat</keyword>
<sequence>MAELASGAVSSLLGVIRYEWQLLGRVGSDVQFIREEMESMNSFLMHLARTVPPGGEHDEQVRTWMNQVRLLAQDCNNCIDLYLYRGNPDIHLGKDCLRRYLKWVPWFVQKMVAQQRAALELRELKERARDVGKRRLRYGVEVPKKNAAPAGRPGEEGGEAFVHLVGGEDDGHHDQVAGRITAAASRTDGSDPIRRALFGLYAPEDYFHDKLGDWIEEVKRHWAEGKEPRDALCVAVVVPSTYDSGAIVRDASAVAEKHVKKNPIVVDIPALHYWSALGPKNVLYYILREIEPKVSSSSKGQEGTGQGQESDWDRKMRIRQEKRQVIGEIKKDMKTRIKVTDKIQEIKTQIQIVDHKMQKQQEASLGVLLVRLHWSTAAAKDETKKKDMPTFDESYETLINNTAQKLKDHMEQVNKGGGKHHILHHANQYAHILREVFPEADSDSKRQQAQGQEHDTKRATTGEAKLEDKDQIREIKRDILSDVLMVINDNLSQQATKTNDQIKKMIHEAKLEILQQLKQEGTFDKKQEAGGQVPTPTPTPTVEALSQESEKKGQLDTTASDEANDQMDKVPEKNTETLDAIIEETTYKVQRYFQRRIERQLVINGIVDKIRNQLHSENTLVILKVDRKYVSEWKQTRNALSLLPGVAVVMILTKTDNIRSQKRAKEEYCHPPGEPIDYSSLAALYHYIVLKITSQQKNEDNYDPHESFDTILDKCESNKFCMKIFAHTLYAKPKKSKEELHKLHTALQELPPKSFHSTAMMMLEFSYRDLPKEYKSCLLYLAIFPPGHQIRRSTLIGRWVAEGLITTEDWRWSTSVDKAEQCFEALVNRWLIYPVGFSATGRVKSCTICERVHEFIIEIAKKQRIVEMRLSHHLARRFSIFNDLHLRRSDKIFTFLQRVSESSSQWSRLKVLDLEGCQCFKKNPHYLKNICKNILLLKYLSLRGTDVNRLPREINNLRELEVLDIQQTEVHESETKHLLILKLKRLLAGQTSPSSTDDDDDTGTSFQSHVVVPEKIEKMLDMEVLSNVKAQKSQDLDDIGKLWQLRKLGVIIQNKPSHHKKLLQAISNLHEGLRSLSVTLDVINGCPAPLDLTAKNEQHSPPKVLESLSISGITVIEDLSTLLFSKDTAPLTKVTLSNTLLSKDTLQCFSSLPMLRCLRLMHNTYDENKLTFKKDGFKELKCLVLEVSNRVEISYEDTTASKLERIVLSFDNIESIAFAGVDHLSKLEELELNKNKETTADTDHVPSTTIASSTTTATSPTLSAPTSTSTGTTTNNSVPSNTTATDASPSTPTGTASIPSPSAPSTLNKNNKLISFLSDAKQISKLTLRGTMLKQDDLRILARMANIRFLVLFKESYGEAELALRQDEFPKLSILIVHSSTITGLKFDEGSSPKLEKIVWTFTKMDSFLGIENLPRLNELEFKGDSLPDKVKDNLNKHTNRIYYTYYKLESQDEIVEKTKDKDAVPSCPSIWKDRGLRWRN</sequence>
<dbReference type="Pfam" id="PF23598">
    <property type="entry name" value="LRR_14"/>
    <property type="match status" value="1"/>
</dbReference>
<dbReference type="FunFam" id="1.10.10.10:FF:000322">
    <property type="entry name" value="Probable disease resistance protein At1g63360"/>
    <property type="match status" value="1"/>
</dbReference>
<comment type="similarity">
    <text evidence="1">Belongs to the disease resistance NB-LRR family.</text>
</comment>
<dbReference type="PANTHER" id="PTHR23155">
    <property type="entry name" value="DISEASE RESISTANCE PROTEIN RP"/>
    <property type="match status" value="1"/>
</dbReference>
<dbReference type="InterPro" id="IPR032675">
    <property type="entry name" value="LRR_dom_sf"/>
</dbReference>
<dbReference type="GO" id="GO:0000166">
    <property type="term" value="F:nucleotide binding"/>
    <property type="evidence" value="ECO:0007669"/>
    <property type="project" value="UniProtKB-KW"/>
</dbReference>
<dbReference type="EMBL" id="MU630100">
    <property type="protein sequence ID" value="KAJ1254394.1"/>
    <property type="molecule type" value="Genomic_DNA"/>
</dbReference>
<dbReference type="InterPro" id="IPR036388">
    <property type="entry name" value="WH-like_DNA-bd_sf"/>
</dbReference>
<feature type="region of interest" description="Disordered" evidence="7">
    <location>
        <begin position="296"/>
        <end position="315"/>
    </location>
</feature>
<evidence type="ECO:0000259" key="9">
    <source>
        <dbReference type="Pfam" id="PF23559"/>
    </source>
</evidence>
<keyword evidence="4" id="KW-0547">Nucleotide-binding</keyword>
<evidence type="ECO:0000256" key="3">
    <source>
        <dbReference type="ARBA" id="ARBA00022737"/>
    </source>
</evidence>
<comment type="caution">
    <text evidence="12">The sequence shown here is derived from an EMBL/GenBank/DDBJ whole genome shotgun (WGS) entry which is preliminary data.</text>
</comment>
<organism evidence="12 13">
    <name type="scientific">Paspalum vaginatum</name>
    <name type="common">seashore paspalum</name>
    <dbReference type="NCBI Taxonomy" id="158149"/>
    <lineage>
        <taxon>Eukaryota</taxon>
        <taxon>Viridiplantae</taxon>
        <taxon>Streptophyta</taxon>
        <taxon>Embryophyta</taxon>
        <taxon>Tracheophyta</taxon>
        <taxon>Spermatophyta</taxon>
        <taxon>Magnoliopsida</taxon>
        <taxon>Liliopsida</taxon>
        <taxon>Poales</taxon>
        <taxon>Poaceae</taxon>
        <taxon>PACMAD clade</taxon>
        <taxon>Panicoideae</taxon>
        <taxon>Andropogonodae</taxon>
        <taxon>Paspaleae</taxon>
        <taxon>Paspalinae</taxon>
        <taxon>Paspalum</taxon>
    </lineage>
</organism>
<feature type="region of interest" description="Disordered" evidence="7">
    <location>
        <begin position="439"/>
        <end position="465"/>
    </location>
</feature>
<dbReference type="InterPro" id="IPR038005">
    <property type="entry name" value="RX-like_CC"/>
</dbReference>
<dbReference type="Gene3D" id="1.20.5.4130">
    <property type="match status" value="1"/>
</dbReference>